<evidence type="ECO:0000256" key="7">
    <source>
        <dbReference type="ARBA" id="ARBA00022723"/>
    </source>
</evidence>
<evidence type="ECO:0000256" key="3">
    <source>
        <dbReference type="ARBA" id="ARBA00007523"/>
    </source>
</evidence>
<dbReference type="Gene3D" id="3.40.50.11540">
    <property type="entry name" value="NADH-ubiquinone oxidoreductase 51kDa subunit"/>
    <property type="match status" value="1"/>
</dbReference>
<organism evidence="12 13">
    <name type="scientific">Actinomadura physcomitrii</name>
    <dbReference type="NCBI Taxonomy" id="2650748"/>
    <lineage>
        <taxon>Bacteria</taxon>
        <taxon>Bacillati</taxon>
        <taxon>Actinomycetota</taxon>
        <taxon>Actinomycetes</taxon>
        <taxon>Streptosporangiales</taxon>
        <taxon>Thermomonosporaceae</taxon>
        <taxon>Actinomadura</taxon>
    </lineage>
</organism>
<dbReference type="Pfam" id="PF10589">
    <property type="entry name" value="NADH_4Fe-4S"/>
    <property type="match status" value="1"/>
</dbReference>
<dbReference type="Pfam" id="PF01512">
    <property type="entry name" value="Complex1_51K"/>
    <property type="match status" value="1"/>
</dbReference>
<keyword evidence="13" id="KW-1185">Reference proteome</keyword>
<keyword evidence="5" id="KW-0285">Flavoprotein</keyword>
<dbReference type="Proteomes" id="UP000462055">
    <property type="component" value="Unassembled WGS sequence"/>
</dbReference>
<dbReference type="Gene3D" id="1.20.1440.230">
    <property type="entry name" value="NADH-ubiquinone oxidoreductase 51kDa subunit, iron-sulphur binding domain"/>
    <property type="match status" value="1"/>
</dbReference>
<dbReference type="SMART" id="SM00928">
    <property type="entry name" value="NADH_4Fe-4S"/>
    <property type="match status" value="1"/>
</dbReference>
<dbReference type="SUPFAM" id="SSF54862">
    <property type="entry name" value="4Fe-4S ferredoxins"/>
    <property type="match status" value="1"/>
</dbReference>
<comment type="similarity">
    <text evidence="3">Belongs to the complex I 51 kDa subunit family.</text>
</comment>
<dbReference type="InterPro" id="IPR011538">
    <property type="entry name" value="Nuo51_FMN-bd"/>
</dbReference>
<comment type="cofactor">
    <cofactor evidence="1">
        <name>FMN</name>
        <dbReference type="ChEBI" id="CHEBI:58210"/>
    </cofactor>
</comment>
<proteinExistence type="inferred from homology"/>
<dbReference type="PANTHER" id="PTHR11780">
    <property type="entry name" value="NADH-UBIQUINONE OXIDOREDUCTASE FLAVOPROTEIN 1 NDUFV1"/>
    <property type="match status" value="1"/>
</dbReference>
<reference evidence="12" key="1">
    <citation type="submission" date="2019-12" db="EMBL/GenBank/DDBJ databases">
        <title>Actinomadura physcomitrii sp. nov., a novel actinomycete isolated from moss [Physcomitrium sphaericum (Ludw) Fuernr].</title>
        <authorList>
            <person name="Zhuang X."/>
        </authorList>
    </citation>
    <scope>NUCLEOTIDE SEQUENCE [LARGE SCALE GENOMIC DNA]</scope>
    <source>
        <strain evidence="12">LD22</strain>
    </source>
</reference>
<feature type="compositionally biased region" description="Basic residues" evidence="10">
    <location>
        <begin position="11"/>
        <end position="21"/>
    </location>
</feature>
<evidence type="ECO:0000256" key="5">
    <source>
        <dbReference type="ARBA" id="ARBA00022630"/>
    </source>
</evidence>
<keyword evidence="7" id="KW-0479">Metal-binding</keyword>
<dbReference type="EMBL" id="WBMS02000013">
    <property type="protein sequence ID" value="MWA02275.1"/>
    <property type="molecule type" value="Genomic_DNA"/>
</dbReference>
<dbReference type="InterPro" id="IPR019575">
    <property type="entry name" value="Nuop51_4Fe4S-bd"/>
</dbReference>
<evidence type="ECO:0000256" key="4">
    <source>
        <dbReference type="ARBA" id="ARBA00022485"/>
    </source>
</evidence>
<dbReference type="Pfam" id="PF13459">
    <property type="entry name" value="Fer4_15"/>
    <property type="match status" value="1"/>
</dbReference>
<feature type="domain" description="NADH-ubiquinone oxidoreductase 51kDa subunit iron-sulphur binding" evidence="11">
    <location>
        <begin position="344"/>
        <end position="389"/>
    </location>
</feature>
<evidence type="ECO:0000313" key="12">
    <source>
        <dbReference type="EMBL" id="MWA02275.1"/>
    </source>
</evidence>
<evidence type="ECO:0000256" key="2">
    <source>
        <dbReference type="ARBA" id="ARBA00001966"/>
    </source>
</evidence>
<sequence>MGDGRLPAVRGRGRARARRPSRPAAPGEEDAVTALAVRHVGPPRLTKGLADGGRLDWDAHRALHPDPRPLTTDRLVALCEAGRLHGRGGAAFPFARKVRATADSAVRRGKRTIVVVNGTEGEPGSAKDKALLRGAPHLILDGAALAATALGSLEIIVAVTDGAAAGSVRDAIAERDLGGRARVVLLPERFVTGESGALVRGINGRRPIPPGRKGRASTRGVDGLPTLLSNAETYAQLAVLAGLGPAGYRKVGTRDEPGTVLLTVTGSARFPAVVETPAGAPLGHLLDLCGARAGEGVLVGGYHGAWLTGEVATRTVVSRAGLAEAGGALGAGIVMPIGRGTCPLGECARVAGYLAAESAGQCGPCRLGLPDVAGALADIAAGRGVAAACEAVRRAVEMVVGRGACAHPDGTARFVLSALEVFAGDIARHASDGGCGRPVLGVLPAEAEAAELRLEVDWSRCDGHGLCADVLRGTVRMDEYDYPVIPTEPIPARLEADARRAVAICPGLALRLVPRTPHEKAGRAS</sequence>
<evidence type="ECO:0000256" key="10">
    <source>
        <dbReference type="SAM" id="MobiDB-lite"/>
    </source>
</evidence>
<feature type="compositionally biased region" description="Low complexity" evidence="10">
    <location>
        <begin position="1"/>
        <end position="10"/>
    </location>
</feature>
<comment type="cofactor">
    <cofactor evidence="2">
        <name>[4Fe-4S] cluster</name>
        <dbReference type="ChEBI" id="CHEBI:49883"/>
    </cofactor>
</comment>
<dbReference type="Gene3D" id="3.10.20.600">
    <property type="match status" value="1"/>
</dbReference>
<dbReference type="Gene3D" id="3.30.70.20">
    <property type="match status" value="1"/>
</dbReference>
<keyword evidence="6" id="KW-0288">FMN</keyword>
<dbReference type="GO" id="GO:0051539">
    <property type="term" value="F:4 iron, 4 sulfur cluster binding"/>
    <property type="evidence" value="ECO:0007669"/>
    <property type="project" value="UniProtKB-KW"/>
</dbReference>
<evidence type="ECO:0000313" key="13">
    <source>
        <dbReference type="Proteomes" id="UP000462055"/>
    </source>
</evidence>
<protein>
    <submittedName>
        <fullName evidence="12">NADH-quinone oxidoreductase subunit I</fullName>
    </submittedName>
</protein>
<dbReference type="SUPFAM" id="SSF142019">
    <property type="entry name" value="Nqo1 FMN-binding domain-like"/>
    <property type="match status" value="1"/>
</dbReference>
<evidence type="ECO:0000256" key="9">
    <source>
        <dbReference type="ARBA" id="ARBA00023014"/>
    </source>
</evidence>
<keyword evidence="8" id="KW-0408">Iron</keyword>
<evidence type="ECO:0000256" key="6">
    <source>
        <dbReference type="ARBA" id="ARBA00022643"/>
    </source>
</evidence>
<dbReference type="InterPro" id="IPR037207">
    <property type="entry name" value="Nuop51_4Fe4S-bd_sf"/>
</dbReference>
<name>A0A6I4MCU6_9ACTN</name>
<dbReference type="AlphaFoldDB" id="A0A6I4MCU6"/>
<keyword evidence="4" id="KW-0004">4Fe-4S</keyword>
<keyword evidence="9" id="KW-0411">Iron-sulfur</keyword>
<dbReference type="SUPFAM" id="SSF140490">
    <property type="entry name" value="Nqo1C-terminal domain-like"/>
    <property type="match status" value="1"/>
</dbReference>
<evidence type="ECO:0000256" key="8">
    <source>
        <dbReference type="ARBA" id="ARBA00023004"/>
    </source>
</evidence>
<dbReference type="SUPFAM" id="SSF142984">
    <property type="entry name" value="Nqo1 middle domain-like"/>
    <property type="match status" value="1"/>
</dbReference>
<dbReference type="GO" id="GO:0045333">
    <property type="term" value="P:cellular respiration"/>
    <property type="evidence" value="ECO:0007669"/>
    <property type="project" value="TreeGrafter"/>
</dbReference>
<dbReference type="GO" id="GO:0046872">
    <property type="term" value="F:metal ion binding"/>
    <property type="evidence" value="ECO:0007669"/>
    <property type="project" value="UniProtKB-KW"/>
</dbReference>
<evidence type="ECO:0000256" key="1">
    <source>
        <dbReference type="ARBA" id="ARBA00001917"/>
    </source>
</evidence>
<dbReference type="InterPro" id="IPR037225">
    <property type="entry name" value="Nuo51_FMN-bd_sf"/>
</dbReference>
<evidence type="ECO:0000259" key="11">
    <source>
        <dbReference type="SMART" id="SM00928"/>
    </source>
</evidence>
<feature type="region of interest" description="Disordered" evidence="10">
    <location>
        <begin position="1"/>
        <end position="29"/>
    </location>
</feature>
<comment type="caution">
    <text evidence="12">The sequence shown here is derived from an EMBL/GenBank/DDBJ whole genome shotgun (WGS) entry which is preliminary data.</text>
</comment>
<dbReference type="InterPro" id="IPR050837">
    <property type="entry name" value="ComplexI_51kDa_subunit"/>
</dbReference>
<dbReference type="PANTHER" id="PTHR11780:SF10">
    <property type="entry name" value="NADH DEHYDROGENASE [UBIQUINONE] FLAVOPROTEIN 1, MITOCHONDRIAL"/>
    <property type="match status" value="1"/>
</dbReference>
<dbReference type="GO" id="GO:0003954">
    <property type="term" value="F:NADH dehydrogenase activity"/>
    <property type="evidence" value="ECO:0007669"/>
    <property type="project" value="TreeGrafter"/>
</dbReference>
<accession>A0A6I4MCU6</accession>
<gene>
    <name evidence="12" type="ORF">F8568_018250</name>
</gene>